<organism evidence="1 2">
    <name type="scientific">Nitrospira moscoviensis</name>
    <dbReference type="NCBI Taxonomy" id="42253"/>
    <lineage>
        <taxon>Bacteria</taxon>
        <taxon>Pseudomonadati</taxon>
        <taxon>Nitrospirota</taxon>
        <taxon>Nitrospiria</taxon>
        <taxon>Nitrospirales</taxon>
        <taxon>Nitrospiraceae</taxon>
        <taxon>Nitrospira</taxon>
    </lineage>
</organism>
<dbReference type="KEGG" id="nmv:NITMOv2_2306"/>
<name>A0A0K2GCN4_NITMO</name>
<dbReference type="STRING" id="42253.NITMOv2_2306"/>
<evidence type="ECO:0000313" key="1">
    <source>
        <dbReference type="EMBL" id="ALA58721.1"/>
    </source>
</evidence>
<dbReference type="Proteomes" id="UP000069205">
    <property type="component" value="Chromosome"/>
</dbReference>
<proteinExistence type="predicted"/>
<evidence type="ECO:0000313" key="2">
    <source>
        <dbReference type="Proteomes" id="UP000069205"/>
    </source>
</evidence>
<dbReference type="EMBL" id="CP011801">
    <property type="protein sequence ID" value="ALA58721.1"/>
    <property type="molecule type" value="Genomic_DNA"/>
</dbReference>
<keyword evidence="2" id="KW-1185">Reference proteome</keyword>
<dbReference type="PATRIC" id="fig|42253.5.peg.2272"/>
<dbReference type="Pfam" id="PF14271">
    <property type="entry name" value="DUF4359"/>
    <property type="match status" value="1"/>
</dbReference>
<dbReference type="RefSeq" id="WP_053379846.1">
    <property type="nucleotide sequence ID" value="NZ_CP011801.1"/>
</dbReference>
<evidence type="ECO:0008006" key="3">
    <source>
        <dbReference type="Google" id="ProtNLM"/>
    </source>
</evidence>
<dbReference type="InterPro" id="IPR025578">
    <property type="entry name" value="DUF4359"/>
</dbReference>
<accession>A0A0K2GCN4</accession>
<gene>
    <name evidence="1" type="ORF">NITMOv2_2306</name>
</gene>
<sequence length="123" mass="14044">MTLLRLMLLVIALLGAIALAFTNPTTDDYLRFLDRELAQALDKMDRQTPTREQQFIRQVFRAQSKQLLETVVRPQTTRGNWGLFSRFETRIAETEVVVLGLAGRFIPVHGLEEATLKIGRLAF</sequence>
<dbReference type="AlphaFoldDB" id="A0A0K2GCN4"/>
<protein>
    <recommendedName>
        <fullName evidence="3">DUF4359 domain-containing protein</fullName>
    </recommendedName>
</protein>
<reference evidence="1 2" key="1">
    <citation type="journal article" date="2015" name="Proc. Natl. Acad. Sci. U.S.A.">
        <title>Expanded metabolic versatility of ubiquitous nitrite-oxidizing bacteria from the genus Nitrospira.</title>
        <authorList>
            <person name="Koch H."/>
            <person name="Lucker S."/>
            <person name="Albertsen M."/>
            <person name="Kitzinger K."/>
            <person name="Herbold C."/>
            <person name="Spieck E."/>
            <person name="Nielsen P.H."/>
            <person name="Wagner M."/>
            <person name="Daims H."/>
        </authorList>
    </citation>
    <scope>NUCLEOTIDE SEQUENCE [LARGE SCALE GENOMIC DNA]</scope>
    <source>
        <strain evidence="1 2">NSP M-1</strain>
    </source>
</reference>